<dbReference type="AlphaFoldDB" id="A0A8X6SFE4"/>
<dbReference type="EMBL" id="BMAU01021272">
    <property type="protein sequence ID" value="GFY07431.1"/>
    <property type="molecule type" value="Genomic_DNA"/>
</dbReference>
<organism evidence="1 2">
    <name type="scientific">Trichonephila clavipes</name>
    <name type="common">Golden silk orbweaver</name>
    <name type="synonym">Nephila clavipes</name>
    <dbReference type="NCBI Taxonomy" id="2585209"/>
    <lineage>
        <taxon>Eukaryota</taxon>
        <taxon>Metazoa</taxon>
        <taxon>Ecdysozoa</taxon>
        <taxon>Arthropoda</taxon>
        <taxon>Chelicerata</taxon>
        <taxon>Arachnida</taxon>
        <taxon>Araneae</taxon>
        <taxon>Araneomorphae</taxon>
        <taxon>Entelegynae</taxon>
        <taxon>Araneoidea</taxon>
        <taxon>Nephilidae</taxon>
        <taxon>Trichonephila</taxon>
    </lineage>
</organism>
<evidence type="ECO:0000313" key="1">
    <source>
        <dbReference type="EMBL" id="GFY07431.1"/>
    </source>
</evidence>
<comment type="caution">
    <text evidence="1">The sequence shown here is derived from an EMBL/GenBank/DDBJ whole genome shotgun (WGS) entry which is preliminary data.</text>
</comment>
<name>A0A8X6SFE4_TRICX</name>
<dbReference type="Proteomes" id="UP000887159">
    <property type="component" value="Unassembled WGS sequence"/>
</dbReference>
<accession>A0A8X6SFE4</accession>
<gene>
    <name evidence="1" type="ORF">TNCV_5086161</name>
</gene>
<keyword evidence="2" id="KW-1185">Reference proteome</keyword>
<protein>
    <submittedName>
        <fullName evidence="1">Uncharacterized protein</fullName>
    </submittedName>
</protein>
<reference evidence="1" key="1">
    <citation type="submission" date="2020-08" db="EMBL/GenBank/DDBJ databases">
        <title>Multicomponent nature underlies the extraordinary mechanical properties of spider dragline silk.</title>
        <authorList>
            <person name="Kono N."/>
            <person name="Nakamura H."/>
            <person name="Mori M."/>
            <person name="Yoshida Y."/>
            <person name="Ohtoshi R."/>
            <person name="Malay A.D."/>
            <person name="Moran D.A.P."/>
            <person name="Tomita M."/>
            <person name="Numata K."/>
            <person name="Arakawa K."/>
        </authorList>
    </citation>
    <scope>NUCLEOTIDE SEQUENCE</scope>
</reference>
<proteinExistence type="predicted"/>
<evidence type="ECO:0000313" key="2">
    <source>
        <dbReference type="Proteomes" id="UP000887159"/>
    </source>
</evidence>
<sequence length="94" mass="10322">MISHNRLDDSLKWRTVGELEAGHSQAKVAQGLQGAPKVVSGCGINSKQSILSPRRRTTNLQFPCDLAAVTGRRIFRQTACKRLADTGLYARRSV</sequence>